<dbReference type="PANTHER" id="PTHR47117">
    <property type="entry name" value="STAR-RELATED LIPID TRANSFER PROTEIN 9"/>
    <property type="match status" value="1"/>
</dbReference>
<accession>A0A6F9DG07</accession>
<comment type="similarity">
    <text evidence="10">Belongs to the TRAFAC class myosin-kinesin ATPase superfamily. Kinesin family.</text>
</comment>
<keyword evidence="4 10" id="KW-0547">Nucleotide-binding</keyword>
<name>A0A6F9DG07_9ASCI</name>
<dbReference type="GO" id="GO:0005524">
    <property type="term" value="F:ATP binding"/>
    <property type="evidence" value="ECO:0007669"/>
    <property type="project" value="UniProtKB-UniRule"/>
</dbReference>
<dbReference type="PROSITE" id="PS50067">
    <property type="entry name" value="KINESIN_MOTOR_2"/>
    <property type="match status" value="1"/>
</dbReference>
<dbReference type="GO" id="GO:0008017">
    <property type="term" value="F:microtubule binding"/>
    <property type="evidence" value="ECO:0007669"/>
    <property type="project" value="InterPro"/>
</dbReference>
<feature type="compositionally biased region" description="Polar residues" evidence="12">
    <location>
        <begin position="84"/>
        <end position="106"/>
    </location>
</feature>
<evidence type="ECO:0000256" key="12">
    <source>
        <dbReference type="SAM" id="MobiDB-lite"/>
    </source>
</evidence>
<dbReference type="InterPro" id="IPR008984">
    <property type="entry name" value="SMAD_FHA_dom_sf"/>
</dbReference>
<dbReference type="PROSITE" id="PS50889">
    <property type="entry name" value="S4"/>
    <property type="match status" value="1"/>
</dbReference>
<dbReference type="InterPro" id="IPR056523">
    <property type="entry name" value="4HB_KIF14"/>
</dbReference>
<evidence type="ECO:0000256" key="9">
    <source>
        <dbReference type="PROSITE-ProRule" id="PRU00182"/>
    </source>
</evidence>
<evidence type="ECO:0000256" key="6">
    <source>
        <dbReference type="ARBA" id="ARBA00023054"/>
    </source>
</evidence>
<reference evidence="15" key="1">
    <citation type="submission" date="2020-04" db="EMBL/GenBank/DDBJ databases">
        <authorList>
            <person name="Neveu A P."/>
        </authorList>
    </citation>
    <scope>NUCLEOTIDE SEQUENCE</scope>
    <source>
        <tissue evidence="15">Whole embryo</tissue>
    </source>
</reference>
<evidence type="ECO:0000256" key="3">
    <source>
        <dbReference type="ARBA" id="ARBA00022701"/>
    </source>
</evidence>
<evidence type="ECO:0000256" key="11">
    <source>
        <dbReference type="SAM" id="Coils"/>
    </source>
</evidence>
<evidence type="ECO:0000256" key="7">
    <source>
        <dbReference type="ARBA" id="ARBA00023175"/>
    </source>
</evidence>
<dbReference type="PROSITE" id="PS50006">
    <property type="entry name" value="FHA_DOMAIN"/>
    <property type="match status" value="1"/>
</dbReference>
<dbReference type="GO" id="GO:0005874">
    <property type="term" value="C:microtubule"/>
    <property type="evidence" value="ECO:0007669"/>
    <property type="project" value="UniProtKB-KW"/>
</dbReference>
<feature type="binding site" evidence="10">
    <location>
        <begin position="279"/>
        <end position="286"/>
    </location>
    <ligand>
        <name>ATP</name>
        <dbReference type="ChEBI" id="CHEBI:30616"/>
    </ligand>
</feature>
<keyword evidence="8" id="KW-0206">Cytoskeleton</keyword>
<dbReference type="FunFam" id="3.40.850.10:FF:000042">
    <property type="entry name" value="Kinesin family member 14"/>
    <property type="match status" value="1"/>
</dbReference>
<feature type="compositionally biased region" description="Basic and acidic residues" evidence="12">
    <location>
        <begin position="14"/>
        <end position="28"/>
    </location>
</feature>
<dbReference type="SUPFAM" id="SSF52540">
    <property type="entry name" value="P-loop containing nucleoside triphosphate hydrolases"/>
    <property type="match status" value="1"/>
</dbReference>
<organism evidence="15">
    <name type="scientific">Phallusia mammillata</name>
    <dbReference type="NCBI Taxonomy" id="59560"/>
    <lineage>
        <taxon>Eukaryota</taxon>
        <taxon>Metazoa</taxon>
        <taxon>Chordata</taxon>
        <taxon>Tunicata</taxon>
        <taxon>Ascidiacea</taxon>
        <taxon>Phlebobranchia</taxon>
        <taxon>Ascidiidae</taxon>
        <taxon>Phallusia</taxon>
    </lineage>
</organism>
<sequence length="1494" mass="167568">MQKQKLGIAKRKPVGKENHQIAKEDSNKLKTTLNNSASNVAVKSNVRNTTIPKKVARSSTAATFLGKSADGIGSSPKKLGPFENHSQSLQNSAKFSPAKRTSQRTADSPKGRQKCGSNIPCKKLFSVSATKQIISSPSLSSIPSNTVQHMVNKLQVIETGKAVGTTKNVKNVPGVPVPLKHVQSSSPEDFTVSVAVRIRPFNQREKDLDAKLALTVNGNQVLVKDSAGIGHTFLYNYSFWSVDNIHGNFASQKDVYTKLALPLLNASVDGYNTCLFAYGQTGSGKSYTIMGLHEDTGIIPRFCDDLFHKLEDKSALKVNFHIQVSYFEIYNEKIHDLLVSGANCDAGEDVKKQVLKVREHPEAGPYVEGLSRFSVKSYKDVLAWLEVGNRQRATAATGMNDKSSRSHSVFTLTLVQTMTEELEGEIHESSTSSKINLVDLAGSERSSTAATSGQRLKEGASINKSLLTLGKVISALSERSEMVTRRRKRAFVPYRDSTLTWILKESLGGNSRTAMIATVSPADCHLEETLSTLRYAKQAGNIVNLVKINEDPNARLIRELKAEVAKLKEASKQHEINPEKLKASLQEVAFLRQQLSTAEEEKEEVQKQWKKKLELSEKHKTEEINELKRAGVSFKVDNQLPNLVNLNEDPQLSELLLYMIKHGSTRVGKKGSKCDIQLNGALVADFHCTILNKNEVVSVSPNVDATVYVNGELIDSTVILHHGDRVIIGGDHFFRFNNPIELKSHGSKRISADGPKDFEFAKHEFIERQNERMAQEIEAAQLRVKQEMLNEIDAAKREAEQQILSQKNQYEAQLNHLQTQLVLDEKAKKELEVIREEKQVLEKEVIVTRKNREKEAKIFANHDKNNLKSEQIKTQVLADLEAERQKLSKEVERMQQKSKTLGAKRSLKTEESPLRLSLLLKEANNISTTLNQNTVFSHHDVGNVHTGTHIRVQNTKLNIWTLWSLNKFEEKLESMRDMYNRGNVDDDDIAGVFHDPNSDWQETFCLSPHETPTSSSTSRRLTRRLSSLVLARASPALQKSLTRLNEESSSLGQKQGTIDSSFITSICKRRIEASTKSLESSFESEVDKLLLALEVLRNHAQMIETNFDENDDFFRKPLFHENTITLAIQMEMIVFCVGCLKHHCLAMDSTSSSVARLLRQLDKAMKKLSVYITKMLHGCQSDVESLVHDSASKINNLTPNISKYLGALAIATDMRVSIFNEENQHKLGHRIKHAFLQGGDTFMKKIVSGAVDKLHQNNIEKGSMPTLLQKLRMTVINLLQKCAKLQNEIYESSLVLQEQDVPPPYYSEYLRQIRTVIEEVGTLVSGVSLLDTGDFHESSDQLDLRYRAEMLWRPISRIADIFEKHFKANVRGNVEYSYNSNNNNSEANISDCETANRLVCEINLGARQAHEAVRSIIVFTNAPQHEGEKEDENCNKVKRSPHEARVLPTSPDLLENKSFSSSFAIKHTVAKWLILADYTRTESNQSISNDSVYV</sequence>
<evidence type="ECO:0000313" key="15">
    <source>
        <dbReference type="EMBL" id="CAB3259032.1"/>
    </source>
</evidence>
<dbReference type="Pfam" id="PF00498">
    <property type="entry name" value="FHA"/>
    <property type="match status" value="1"/>
</dbReference>
<dbReference type="InterPro" id="IPR036961">
    <property type="entry name" value="Kinesin_motor_dom_sf"/>
</dbReference>
<protein>
    <submittedName>
        <fullName evidence="15">Kinesin-like protein KIF14</fullName>
    </submittedName>
</protein>
<dbReference type="PRINTS" id="PR00380">
    <property type="entry name" value="KINESINHEAVY"/>
</dbReference>
<dbReference type="SUPFAM" id="SSF49879">
    <property type="entry name" value="SMAD/FHA domain"/>
    <property type="match status" value="1"/>
</dbReference>
<dbReference type="PANTHER" id="PTHR47117:SF5">
    <property type="entry name" value="KINESIN-LIKE PROTEIN KIF14"/>
    <property type="match status" value="1"/>
</dbReference>
<evidence type="ECO:0000256" key="4">
    <source>
        <dbReference type="ARBA" id="ARBA00022741"/>
    </source>
</evidence>
<proteinExistence type="evidence at transcript level"/>
<evidence type="ECO:0000256" key="8">
    <source>
        <dbReference type="ARBA" id="ARBA00023212"/>
    </source>
</evidence>
<dbReference type="Gene3D" id="2.60.200.20">
    <property type="match status" value="1"/>
</dbReference>
<keyword evidence="9" id="KW-0694">RNA-binding</keyword>
<dbReference type="EMBL" id="LR786207">
    <property type="protein sequence ID" value="CAB3259032.1"/>
    <property type="molecule type" value="mRNA"/>
</dbReference>
<dbReference type="SMART" id="SM00129">
    <property type="entry name" value="KISc"/>
    <property type="match status" value="1"/>
</dbReference>
<keyword evidence="7 10" id="KW-0505">Motor protein</keyword>
<evidence type="ECO:0000256" key="1">
    <source>
        <dbReference type="ARBA" id="ARBA00004245"/>
    </source>
</evidence>
<feature type="domain" description="Kinesin motor" evidence="14">
    <location>
        <begin position="191"/>
        <end position="542"/>
    </location>
</feature>
<evidence type="ECO:0000256" key="5">
    <source>
        <dbReference type="ARBA" id="ARBA00022840"/>
    </source>
</evidence>
<dbReference type="CDD" id="cd22707">
    <property type="entry name" value="FHA_KIF14"/>
    <property type="match status" value="1"/>
</dbReference>
<feature type="coiled-coil region" evidence="11">
    <location>
        <begin position="763"/>
        <end position="904"/>
    </location>
</feature>
<evidence type="ECO:0000259" key="13">
    <source>
        <dbReference type="PROSITE" id="PS50006"/>
    </source>
</evidence>
<dbReference type="PROSITE" id="PS00411">
    <property type="entry name" value="KINESIN_MOTOR_1"/>
    <property type="match status" value="1"/>
</dbReference>
<dbReference type="InterPro" id="IPR001752">
    <property type="entry name" value="Kinesin_motor_dom"/>
</dbReference>
<dbReference type="InterPro" id="IPR000253">
    <property type="entry name" value="FHA_dom"/>
</dbReference>
<keyword evidence="3" id="KW-0493">Microtubule</keyword>
<dbReference type="Pfam" id="PF16183">
    <property type="entry name" value="Kinesin_assoc"/>
    <property type="match status" value="1"/>
</dbReference>
<feature type="coiled-coil region" evidence="11">
    <location>
        <begin position="553"/>
        <end position="630"/>
    </location>
</feature>
<feature type="domain" description="FHA" evidence="13">
    <location>
        <begin position="665"/>
        <end position="719"/>
    </location>
</feature>
<keyword evidence="5 10" id="KW-0067">ATP-binding</keyword>
<dbReference type="Pfam" id="PF23313">
    <property type="entry name" value="4HB_KIF14"/>
    <property type="match status" value="1"/>
</dbReference>
<dbReference type="GO" id="GO:0003723">
    <property type="term" value="F:RNA binding"/>
    <property type="evidence" value="ECO:0007669"/>
    <property type="project" value="UniProtKB-KW"/>
</dbReference>
<keyword evidence="2" id="KW-0963">Cytoplasm</keyword>
<dbReference type="InterPro" id="IPR032405">
    <property type="entry name" value="Kinesin_assoc"/>
</dbReference>
<dbReference type="GO" id="GO:0007018">
    <property type="term" value="P:microtubule-based movement"/>
    <property type="evidence" value="ECO:0007669"/>
    <property type="project" value="InterPro"/>
</dbReference>
<evidence type="ECO:0000256" key="10">
    <source>
        <dbReference type="PROSITE-ProRule" id="PRU00283"/>
    </source>
</evidence>
<feature type="region of interest" description="Disordered" evidence="12">
    <location>
        <begin position="1"/>
        <end position="34"/>
    </location>
</feature>
<dbReference type="GO" id="GO:0003777">
    <property type="term" value="F:microtubule motor activity"/>
    <property type="evidence" value="ECO:0007669"/>
    <property type="project" value="InterPro"/>
</dbReference>
<evidence type="ECO:0000259" key="14">
    <source>
        <dbReference type="PROSITE" id="PS50067"/>
    </source>
</evidence>
<evidence type="ECO:0000256" key="2">
    <source>
        <dbReference type="ARBA" id="ARBA00022490"/>
    </source>
</evidence>
<dbReference type="InterPro" id="IPR027417">
    <property type="entry name" value="P-loop_NTPase"/>
</dbReference>
<comment type="subcellular location">
    <subcellularLocation>
        <location evidence="1">Cytoplasm</location>
        <location evidence="1">Cytoskeleton</location>
    </subcellularLocation>
</comment>
<feature type="region of interest" description="Disordered" evidence="12">
    <location>
        <begin position="66"/>
        <end position="117"/>
    </location>
</feature>
<dbReference type="Pfam" id="PF00225">
    <property type="entry name" value="Kinesin"/>
    <property type="match status" value="1"/>
</dbReference>
<dbReference type="Gene3D" id="3.40.850.10">
    <property type="entry name" value="Kinesin motor domain"/>
    <property type="match status" value="1"/>
</dbReference>
<gene>
    <name evidence="15" type="primary">Kif14</name>
</gene>
<keyword evidence="6 11" id="KW-0175">Coiled coil</keyword>
<dbReference type="InterPro" id="IPR019821">
    <property type="entry name" value="Kinesin_motor_CS"/>
</dbReference>